<evidence type="ECO:0000313" key="15">
    <source>
        <dbReference type="Proteomes" id="UP000008672"/>
    </source>
</evidence>
<dbReference type="Pfam" id="PF23085">
    <property type="entry name" value="RRM_PARP14_3"/>
    <property type="match status" value="1"/>
</dbReference>
<dbReference type="InterPro" id="IPR000504">
    <property type="entry name" value="RRM_dom"/>
</dbReference>
<feature type="compositionally biased region" description="Polar residues" evidence="11">
    <location>
        <begin position="401"/>
        <end position="410"/>
    </location>
</feature>
<dbReference type="GO" id="GO:0003723">
    <property type="term" value="F:RNA binding"/>
    <property type="evidence" value="ECO:0007669"/>
    <property type="project" value="UniProtKB-UniRule"/>
</dbReference>
<dbReference type="InterPro" id="IPR011011">
    <property type="entry name" value="Znf_FYVE_PHD"/>
</dbReference>
<keyword evidence="6" id="KW-0479">Metal-binding</keyword>
<dbReference type="GO" id="GO:0016567">
    <property type="term" value="P:protein ubiquitination"/>
    <property type="evidence" value="ECO:0007669"/>
    <property type="project" value="UniProtKB-UniPathway"/>
</dbReference>
<dbReference type="InterPro" id="IPR039399">
    <property type="entry name" value="Deltex_C_sf"/>
</dbReference>
<dbReference type="InParanoid" id="H3AJ71"/>
<feature type="domain" description="RRM" evidence="13">
    <location>
        <begin position="6"/>
        <end position="91"/>
    </location>
</feature>
<dbReference type="OMA" id="TPGCAFI"/>
<keyword evidence="5" id="KW-0808">Transferase</keyword>
<dbReference type="Ensembl" id="ENSLACT00000009767.1">
    <property type="protein sequence ID" value="ENSLACP00000009692.1"/>
    <property type="gene ID" value="ENSLACG00000008547.1"/>
</dbReference>
<dbReference type="GO" id="GO:0061630">
    <property type="term" value="F:ubiquitin protein ligase activity"/>
    <property type="evidence" value="ECO:0007669"/>
    <property type="project" value="UniProtKB-EC"/>
</dbReference>
<dbReference type="eggNOG" id="ENOG502QW0F">
    <property type="taxonomic scope" value="Eukaryota"/>
</dbReference>
<evidence type="ECO:0000313" key="14">
    <source>
        <dbReference type="Ensembl" id="ENSLACP00000009692.1"/>
    </source>
</evidence>
<organism evidence="14 15">
    <name type="scientific">Latimeria chalumnae</name>
    <name type="common">Coelacanth</name>
    <dbReference type="NCBI Taxonomy" id="7897"/>
    <lineage>
        <taxon>Eukaryota</taxon>
        <taxon>Metazoa</taxon>
        <taxon>Chordata</taxon>
        <taxon>Craniata</taxon>
        <taxon>Vertebrata</taxon>
        <taxon>Euteleostomi</taxon>
        <taxon>Coelacanthiformes</taxon>
        <taxon>Coelacanthidae</taxon>
        <taxon>Latimeria</taxon>
    </lineage>
</organism>
<feature type="compositionally biased region" description="Polar residues" evidence="11">
    <location>
        <begin position="880"/>
        <end position="899"/>
    </location>
</feature>
<evidence type="ECO:0000256" key="9">
    <source>
        <dbReference type="PROSITE-ProRule" id="PRU00175"/>
    </source>
</evidence>
<protein>
    <recommendedName>
        <fullName evidence="4">RING-type E3 ubiquitin transferase</fullName>
        <ecNumber evidence="4">2.3.2.27</ecNumber>
    </recommendedName>
</protein>
<dbReference type="EMBL" id="AFYH01167389">
    <property type="status" value="NOT_ANNOTATED_CDS"/>
    <property type="molecule type" value="Genomic_DNA"/>
</dbReference>
<dbReference type="Proteomes" id="UP000008672">
    <property type="component" value="Unassembled WGS sequence"/>
</dbReference>
<feature type="compositionally biased region" description="Polar residues" evidence="11">
    <location>
        <begin position="190"/>
        <end position="209"/>
    </location>
</feature>
<evidence type="ECO:0000259" key="12">
    <source>
        <dbReference type="PROSITE" id="PS50089"/>
    </source>
</evidence>
<evidence type="ECO:0000256" key="8">
    <source>
        <dbReference type="ARBA" id="ARBA00022833"/>
    </source>
</evidence>
<keyword evidence="15" id="KW-1185">Reference proteome</keyword>
<dbReference type="Gene3D" id="3.30.40.10">
    <property type="entry name" value="Zinc/RING finger domain, C3HC4 (zinc finger)"/>
    <property type="match status" value="1"/>
</dbReference>
<dbReference type="GO" id="GO:0008270">
    <property type="term" value="F:zinc ion binding"/>
    <property type="evidence" value="ECO:0007669"/>
    <property type="project" value="UniProtKB-KW"/>
</dbReference>
<feature type="region of interest" description="Disordered" evidence="11">
    <location>
        <begin position="175"/>
        <end position="209"/>
    </location>
</feature>
<name>H3AJ71_LATCH</name>
<dbReference type="InterPro" id="IPR039396">
    <property type="entry name" value="Deltex_C"/>
</dbReference>
<dbReference type="PROSITE" id="PS50102">
    <property type="entry name" value="RRM"/>
    <property type="match status" value="1"/>
</dbReference>
<dbReference type="PANTHER" id="PTHR12622">
    <property type="entry name" value="DELTEX-RELATED"/>
    <property type="match status" value="1"/>
</dbReference>
<dbReference type="Gene3D" id="3.30.70.330">
    <property type="match status" value="1"/>
</dbReference>
<feature type="region of interest" description="Disordered" evidence="11">
    <location>
        <begin position="835"/>
        <end position="904"/>
    </location>
</feature>
<dbReference type="AlphaFoldDB" id="H3AJ71"/>
<dbReference type="PROSITE" id="PS00518">
    <property type="entry name" value="ZF_RING_1"/>
    <property type="match status" value="1"/>
</dbReference>
<evidence type="ECO:0000256" key="2">
    <source>
        <dbReference type="ARBA" id="ARBA00004906"/>
    </source>
</evidence>
<evidence type="ECO:0000256" key="4">
    <source>
        <dbReference type="ARBA" id="ARBA00012483"/>
    </source>
</evidence>
<dbReference type="GO" id="GO:0007219">
    <property type="term" value="P:Notch signaling pathway"/>
    <property type="evidence" value="ECO:0007669"/>
    <property type="project" value="InterPro"/>
</dbReference>
<evidence type="ECO:0000256" key="11">
    <source>
        <dbReference type="SAM" id="MobiDB-lite"/>
    </source>
</evidence>
<evidence type="ECO:0000256" key="7">
    <source>
        <dbReference type="ARBA" id="ARBA00022771"/>
    </source>
</evidence>
<feature type="domain" description="RING-type" evidence="12">
    <location>
        <begin position="914"/>
        <end position="952"/>
    </location>
</feature>
<dbReference type="UniPathway" id="UPA00143"/>
<sequence length="1090" mass="122399">FTMDGRTVCVDGLPTEISQDRVKDKLFIHFLRPRNGGGEVTDIVILPDSPTSALITFEDVEAVAQQVLRKEKHVLSIHGKDHQLKVSPLHTDPNLEEIFIKACITINYGRLKDGEKVMKNIKKLYKDVQFGFDRKEEVCTVKGTFTEVQNLCKEIINIVAPGSKSPVILEGTQSFRDHSLQTGDPRISGISKNTEQSSSTNNDSRSQASDISSEILDFGSIHDDATIGLHLEGDNQRLVGGFEDISLMMDSDIYVYMQKFYKEKYQEILYKHKVEAVDITNDGLTTVYLQATSESSSSVNSLRKAHQTLLNLYHEFEVKLRKEQINKKDVASNNDILKKVSDSMKVQFPTILFHEDKQFFYLIGKSSDVSQAKQYMLFSHVEEQAAKSDREQEASFAAHNENLSPVSTRQVPVEPRSDQQLRRSNSIRQEEPKECKLAVNFSVPEYHQSKIRHVENKSSLLHIDKDVPINTQFKSHLSDNGIDLGAFSGKISSVGTCHMKDLKSPDKANEDVLFKRVEGSSGFTGRLESKFFHHSGGTKSSGPIKPMSNSLLHLDLEDNLWTGKDSAKATTDFQFKTGLRRTNSFSGIMKSKESSSYSGHHEVPAERNRESSGTTEMDDWVTEDASFDAVLWLYLRDIYNSYITSITCKEGVEVTELKLNDITVLKIKGQNKLKVSSAKMGVESLYNREFKQFTHQLLSYSELGVKDQTDENLDEWCKILKINHEKVKISKTRNGLWIMGPDECCLQVIQELKMILKSKFKYHTSYILGTVPTTHPSLLTENNLPKESVTTESTQDQNSACDQALQPNSNLCLGEVIHSSSQLNTLKEKEGYHFTPNTDAIETPNQMRTSNSVNKNSSSQATITQTNPNNQIMSIREKSSTSSVGQQQESTLSKCQSRSPAVGQDEQDTKALKCQYCRKGDDGMSNPHICHICGHIFCKECVSGEQQRCPICFNGFSSLNKNTIKGTMNCDILSQSLTGYPRDLTIKLIYNIPDGVQSPGDPNPGKQYKGGRFEAFLPENKDGKKVLLLLNKAFDRGLTFKIRSFDTEDRVTWGCIPHKTSLSGGKAKNGYPDSLYLKTVCEVLRTYGIE</sequence>
<dbReference type="SUPFAM" id="SSF54928">
    <property type="entry name" value="RNA-binding domain, RBD"/>
    <property type="match status" value="1"/>
</dbReference>
<dbReference type="SMART" id="SM00184">
    <property type="entry name" value="RING"/>
    <property type="match status" value="1"/>
</dbReference>
<comment type="pathway">
    <text evidence="2">Protein modification; protein ubiquitination.</text>
</comment>
<dbReference type="Pfam" id="PF18102">
    <property type="entry name" value="DTC"/>
    <property type="match status" value="1"/>
</dbReference>
<dbReference type="InterPro" id="IPR012677">
    <property type="entry name" value="Nucleotide-bd_a/b_plait_sf"/>
</dbReference>
<dbReference type="EC" id="2.3.2.27" evidence="4"/>
<comment type="similarity">
    <text evidence="3">Belongs to the Deltex family.</text>
</comment>
<proteinExistence type="inferred from homology"/>
<reference evidence="14" key="2">
    <citation type="submission" date="2025-08" db="UniProtKB">
        <authorList>
            <consortium name="Ensembl"/>
        </authorList>
    </citation>
    <scope>IDENTIFICATION</scope>
</reference>
<accession>H3AJ71</accession>
<comment type="catalytic activity">
    <reaction evidence="1">
        <text>S-ubiquitinyl-[E2 ubiquitin-conjugating enzyme]-L-cysteine + [acceptor protein]-L-lysine = [E2 ubiquitin-conjugating enzyme]-L-cysteine + N(6)-ubiquitinyl-[acceptor protein]-L-lysine.</text>
        <dbReference type="EC" id="2.3.2.27"/>
    </reaction>
</comment>
<evidence type="ECO:0000256" key="3">
    <source>
        <dbReference type="ARBA" id="ARBA00009413"/>
    </source>
</evidence>
<feature type="region of interest" description="Disordered" evidence="11">
    <location>
        <begin position="388"/>
        <end position="429"/>
    </location>
</feature>
<evidence type="ECO:0000256" key="6">
    <source>
        <dbReference type="ARBA" id="ARBA00022723"/>
    </source>
</evidence>
<dbReference type="HOGENOM" id="CLU_284782_0_0_1"/>
<reference evidence="15" key="1">
    <citation type="submission" date="2011-08" db="EMBL/GenBank/DDBJ databases">
        <title>The draft genome of Latimeria chalumnae.</title>
        <authorList>
            <person name="Di Palma F."/>
            <person name="Alfoldi J."/>
            <person name="Johnson J."/>
            <person name="Berlin A."/>
            <person name="Gnerre S."/>
            <person name="Jaffe D."/>
            <person name="MacCallum I."/>
            <person name="Young S."/>
            <person name="Walker B.J."/>
            <person name="Lander E."/>
            <person name="Lindblad-Toh K."/>
        </authorList>
    </citation>
    <scope>NUCLEOTIDE SEQUENCE [LARGE SCALE GENOMIC DNA]</scope>
    <source>
        <strain evidence="15">Wild caught</strain>
    </source>
</reference>
<keyword evidence="10" id="KW-0694">RNA-binding</keyword>
<keyword evidence="8" id="KW-0862">Zinc</keyword>
<dbReference type="EMBL" id="AFYH01167388">
    <property type="status" value="NOT_ANNOTATED_CDS"/>
    <property type="molecule type" value="Genomic_DNA"/>
</dbReference>
<keyword evidence="7 9" id="KW-0863">Zinc-finger</keyword>
<dbReference type="Bgee" id="ENSLACG00000008547">
    <property type="expression patterns" value="Expressed in pelvic fin and 5 other cell types or tissues"/>
</dbReference>
<dbReference type="InterPro" id="IPR035979">
    <property type="entry name" value="RBD_domain_sf"/>
</dbReference>
<feature type="region of interest" description="Disordered" evidence="11">
    <location>
        <begin position="590"/>
        <end position="615"/>
    </location>
</feature>
<dbReference type="PROSITE" id="PS50089">
    <property type="entry name" value="ZF_RING_2"/>
    <property type="match status" value="1"/>
</dbReference>
<dbReference type="InterPro" id="IPR039398">
    <property type="entry name" value="Deltex_fam"/>
</dbReference>
<dbReference type="SUPFAM" id="SSF57903">
    <property type="entry name" value="FYVE/PHD zinc finger"/>
    <property type="match status" value="1"/>
</dbReference>
<dbReference type="InterPro" id="IPR013083">
    <property type="entry name" value="Znf_RING/FYVE/PHD"/>
</dbReference>
<dbReference type="InterPro" id="IPR017907">
    <property type="entry name" value="Znf_RING_CS"/>
</dbReference>
<feature type="compositionally biased region" description="Polar residues" evidence="11">
    <location>
        <begin position="835"/>
        <end position="873"/>
    </location>
</feature>
<dbReference type="Gene3D" id="3.30.390.130">
    <property type="match status" value="1"/>
</dbReference>
<feature type="compositionally biased region" description="Basic and acidic residues" evidence="11">
    <location>
        <begin position="599"/>
        <end position="610"/>
    </location>
</feature>
<dbReference type="InterPro" id="IPR001841">
    <property type="entry name" value="Znf_RING"/>
</dbReference>
<evidence type="ECO:0000256" key="10">
    <source>
        <dbReference type="PROSITE-ProRule" id="PRU00176"/>
    </source>
</evidence>
<reference evidence="14" key="3">
    <citation type="submission" date="2025-09" db="UniProtKB">
        <authorList>
            <consortium name="Ensembl"/>
        </authorList>
    </citation>
    <scope>IDENTIFICATION</scope>
</reference>
<evidence type="ECO:0000256" key="1">
    <source>
        <dbReference type="ARBA" id="ARBA00000900"/>
    </source>
</evidence>
<evidence type="ECO:0000259" key="13">
    <source>
        <dbReference type="PROSITE" id="PS50102"/>
    </source>
</evidence>
<evidence type="ECO:0000256" key="5">
    <source>
        <dbReference type="ARBA" id="ARBA00022679"/>
    </source>
</evidence>
<gene>
    <name evidence="14" type="primary">SI:BUSM1-163L24.3</name>
</gene>
<dbReference type="GeneTree" id="ENSGT00940000154578"/>